<proteinExistence type="predicted"/>
<reference evidence="1" key="1">
    <citation type="journal article" date="2014" name="Front. Microbiol.">
        <title>High frequency of phylogenetically diverse reductive dehalogenase-homologous genes in deep subseafloor sedimentary metagenomes.</title>
        <authorList>
            <person name="Kawai M."/>
            <person name="Futagami T."/>
            <person name="Toyoda A."/>
            <person name="Takaki Y."/>
            <person name="Nishi S."/>
            <person name="Hori S."/>
            <person name="Arai W."/>
            <person name="Tsubouchi T."/>
            <person name="Morono Y."/>
            <person name="Uchiyama I."/>
            <person name="Ito T."/>
            <person name="Fujiyama A."/>
            <person name="Inagaki F."/>
            <person name="Takami H."/>
        </authorList>
    </citation>
    <scope>NUCLEOTIDE SEQUENCE</scope>
    <source>
        <strain evidence="1">Expedition CK06-06</strain>
    </source>
</reference>
<feature type="non-terminal residue" evidence="1">
    <location>
        <position position="1"/>
    </location>
</feature>
<dbReference type="AlphaFoldDB" id="X0UCG7"/>
<comment type="caution">
    <text evidence="1">The sequence shown here is derived from an EMBL/GenBank/DDBJ whole genome shotgun (WGS) entry which is preliminary data.</text>
</comment>
<name>X0UCG7_9ZZZZ</name>
<organism evidence="1">
    <name type="scientific">marine sediment metagenome</name>
    <dbReference type="NCBI Taxonomy" id="412755"/>
    <lineage>
        <taxon>unclassified sequences</taxon>
        <taxon>metagenomes</taxon>
        <taxon>ecological metagenomes</taxon>
    </lineage>
</organism>
<accession>X0UCG7</accession>
<protein>
    <submittedName>
        <fullName evidence="1">Uncharacterized protein</fullName>
    </submittedName>
</protein>
<evidence type="ECO:0000313" key="1">
    <source>
        <dbReference type="EMBL" id="GAG03454.1"/>
    </source>
</evidence>
<sequence length="58" mass="6929">VDLKGHQISLESRQRFERINQTFDRYMGNKQAAFDEMAKDYGNSYFFYYTYGVSGVRE</sequence>
<dbReference type="EMBL" id="BARS01024058">
    <property type="protein sequence ID" value="GAG03454.1"/>
    <property type="molecule type" value="Genomic_DNA"/>
</dbReference>
<gene>
    <name evidence="1" type="ORF">S01H1_38239</name>
</gene>